<dbReference type="AlphaFoldDB" id="C1D3K2"/>
<dbReference type="Gene3D" id="3.40.190.10">
    <property type="entry name" value="Periplasmic binding protein-like II"/>
    <property type="match status" value="1"/>
</dbReference>
<keyword evidence="2" id="KW-0732">Signal</keyword>
<keyword evidence="3" id="KW-0614">Plasmid</keyword>
<name>C1D3K2_DEIDV</name>
<dbReference type="OrthoDB" id="5632at2"/>
<reference evidence="3 4" key="1">
    <citation type="journal article" date="2009" name="PLoS Genet.">
        <title>Alliance of proteomics and genomics to unravel the specificities of Sahara bacterium Deinococcus deserti.</title>
        <authorList>
            <person name="de Groot A."/>
            <person name="Dulermo R."/>
            <person name="Ortet P."/>
            <person name="Blanchard L."/>
            <person name="Guerin P."/>
            <person name="Fernandez B."/>
            <person name="Vacherie B."/>
            <person name="Dossat C."/>
            <person name="Jolivet E."/>
            <person name="Siguier P."/>
            <person name="Chandler M."/>
            <person name="Barakat M."/>
            <person name="Dedieu A."/>
            <person name="Barbe V."/>
            <person name="Heulin T."/>
            <person name="Sommer S."/>
            <person name="Achouak W."/>
            <person name="Armengaud J."/>
        </authorList>
    </citation>
    <scope>NUCLEOTIDE SEQUENCE [LARGE SCALE GENOMIC DNA]</scope>
    <source>
        <strain evidence="4">DSM 17065 / CIP 109153 / LMG 22923 / VCD115</strain>
        <plasmid evidence="4">pDeide3</plasmid>
    </source>
</reference>
<proteinExistence type="inferred from homology"/>
<comment type="similarity">
    <text evidence="1">Belongs to the UPF0065 (bug) family.</text>
</comment>
<dbReference type="PANTHER" id="PTHR42928:SF5">
    <property type="entry name" value="BLR1237 PROTEIN"/>
    <property type="match status" value="1"/>
</dbReference>
<evidence type="ECO:0000256" key="2">
    <source>
        <dbReference type="SAM" id="SignalP"/>
    </source>
</evidence>
<dbReference type="InterPro" id="IPR042100">
    <property type="entry name" value="Bug_dom1"/>
</dbReference>
<feature type="signal peptide" evidence="2">
    <location>
        <begin position="1"/>
        <end position="28"/>
    </location>
</feature>
<evidence type="ECO:0000313" key="4">
    <source>
        <dbReference type="Proteomes" id="UP000002208"/>
    </source>
</evidence>
<dbReference type="InterPro" id="IPR005064">
    <property type="entry name" value="BUG"/>
</dbReference>
<dbReference type="EMBL" id="CP001117">
    <property type="protein sequence ID" value="ACO48081.1"/>
    <property type="molecule type" value="Genomic_DNA"/>
</dbReference>
<dbReference type="RefSeq" id="WP_012694954.1">
    <property type="nucleotide sequence ID" value="NC_012528.1"/>
</dbReference>
<dbReference type="Pfam" id="PF03401">
    <property type="entry name" value="TctC"/>
    <property type="match status" value="1"/>
</dbReference>
<gene>
    <name evidence="3" type="ordered locus">Deide_3p01390</name>
</gene>
<dbReference type="PANTHER" id="PTHR42928">
    <property type="entry name" value="TRICARBOXYLATE-BINDING PROTEIN"/>
    <property type="match status" value="1"/>
</dbReference>
<dbReference type="Gene3D" id="3.40.190.150">
    <property type="entry name" value="Bordetella uptake gene, domain 1"/>
    <property type="match status" value="1"/>
</dbReference>
<organism evidence="3 4">
    <name type="scientific">Deinococcus deserti (strain DSM 17065 / CIP 109153 / LMG 22923 / VCD115)</name>
    <dbReference type="NCBI Taxonomy" id="546414"/>
    <lineage>
        <taxon>Bacteria</taxon>
        <taxon>Thermotogati</taxon>
        <taxon>Deinococcota</taxon>
        <taxon>Deinococci</taxon>
        <taxon>Deinococcales</taxon>
        <taxon>Deinococcaceae</taxon>
        <taxon>Deinococcus</taxon>
    </lineage>
</organism>
<keyword evidence="4" id="KW-1185">Reference proteome</keyword>
<feature type="chain" id="PRO_5002905662" evidence="2">
    <location>
        <begin position="29"/>
        <end position="331"/>
    </location>
</feature>
<dbReference type="SUPFAM" id="SSF53850">
    <property type="entry name" value="Periplasmic binding protein-like II"/>
    <property type="match status" value="1"/>
</dbReference>
<geneLocation type="plasmid" evidence="4">
    <name>pDeide3</name>
</geneLocation>
<evidence type="ECO:0000313" key="3">
    <source>
        <dbReference type="EMBL" id="ACO48081.1"/>
    </source>
</evidence>
<dbReference type="PIRSF" id="PIRSF017082">
    <property type="entry name" value="YflP"/>
    <property type="match status" value="1"/>
</dbReference>
<dbReference type="KEGG" id="ddr:Deide_3p01390"/>
<dbReference type="HOGENOM" id="CLU_045683_1_1_0"/>
<dbReference type="CDD" id="cd07012">
    <property type="entry name" value="PBP2_Bug_TTT"/>
    <property type="match status" value="1"/>
</dbReference>
<dbReference type="Proteomes" id="UP000002208">
    <property type="component" value="Plasmid 3"/>
</dbReference>
<accession>C1D3K2</accession>
<sequence>MKITPKQGLMTATALLVSLSLLSSTASSQSRKVTFPEKGKTIQIIVGFAAGGSTDVGARLLAKGLEKELGVPVVIVNRPGAGGQLGYVALTQAKPDGYTIGNTNFPSAVVTYLDPARQATYKRNDFIPLALHVVDPGLFAVRKDSPYKSLKDVIAAAKANPGKITISTTGLQTDEHFAILQLEKMAGVKFAPVHFSQGIASATTALLGGKIDVFAGNVGDLLGQYKAGEVRILGVMDDRRSPFYPNVPTFAAYGYKLENSASRGFAAPAGTPTEVVNVLSKAIQKVASSEAHKQEMKNLGLTLRYMTPAKYRAYWSTYETDIQDLLPLSRQ</sequence>
<protein>
    <submittedName>
        <fullName evidence="3">Putative Bug family protein</fullName>
    </submittedName>
</protein>
<evidence type="ECO:0000256" key="1">
    <source>
        <dbReference type="ARBA" id="ARBA00006987"/>
    </source>
</evidence>